<evidence type="ECO:0000313" key="6">
    <source>
        <dbReference type="Proteomes" id="UP001597124"/>
    </source>
</evidence>
<dbReference type="PROSITE" id="PS00041">
    <property type="entry name" value="HTH_ARAC_FAMILY_1"/>
    <property type="match status" value="1"/>
</dbReference>
<dbReference type="SUPFAM" id="SSF46689">
    <property type="entry name" value="Homeodomain-like"/>
    <property type="match status" value="2"/>
</dbReference>
<evidence type="ECO:0000259" key="4">
    <source>
        <dbReference type="PROSITE" id="PS01124"/>
    </source>
</evidence>
<name>A0ABW3C7M9_SPHXN</name>
<keyword evidence="3" id="KW-0804">Transcription</keyword>
<dbReference type="Pfam" id="PF12833">
    <property type="entry name" value="HTH_18"/>
    <property type="match status" value="1"/>
</dbReference>
<keyword evidence="1" id="KW-0805">Transcription regulation</keyword>
<protein>
    <submittedName>
        <fullName evidence="5">Helix-turn-helix domain-containing protein</fullName>
    </submittedName>
</protein>
<sequence>MASGEEQVEAQRTVLARHAFKARGIGFTFAREDIGKPTDWRIASDDHVFVIHRAGRLNRMETVFENGPAAHVLPEVGDIWIIPAGARYAALARGGTVDYCEVAIPAALLGDRAPSARLAVRDPFLHHAAERMAAIDPDDALSLLLSDTLAEGIRLHVMQTIGIRRAQRKRSLAPAARRALVDRIEAAPDAPHTLAELAGVAQMGVHEFLAAFRTAFGMSPHQYVIRRRIDRAKRLLADTRENVTEIALSVGFSTPSHFSAAFRAHTGLSPRDWRRAAAST</sequence>
<dbReference type="Proteomes" id="UP001597124">
    <property type="component" value="Unassembled WGS sequence"/>
</dbReference>
<dbReference type="Gene3D" id="1.10.10.60">
    <property type="entry name" value="Homeodomain-like"/>
    <property type="match status" value="2"/>
</dbReference>
<comment type="caution">
    <text evidence="5">The sequence shown here is derived from an EMBL/GenBank/DDBJ whole genome shotgun (WGS) entry which is preliminary data.</text>
</comment>
<dbReference type="InterPro" id="IPR009057">
    <property type="entry name" value="Homeodomain-like_sf"/>
</dbReference>
<dbReference type="PANTHER" id="PTHR46796">
    <property type="entry name" value="HTH-TYPE TRANSCRIPTIONAL ACTIVATOR RHAS-RELATED"/>
    <property type="match status" value="1"/>
</dbReference>
<dbReference type="InterPro" id="IPR020449">
    <property type="entry name" value="Tscrpt_reg_AraC-type_HTH"/>
</dbReference>
<accession>A0ABW3C7M9</accession>
<keyword evidence="6" id="KW-1185">Reference proteome</keyword>
<dbReference type="InterPro" id="IPR018062">
    <property type="entry name" value="HTH_AraC-typ_CS"/>
</dbReference>
<dbReference type="SMART" id="SM00342">
    <property type="entry name" value="HTH_ARAC"/>
    <property type="match status" value="1"/>
</dbReference>
<evidence type="ECO:0000256" key="2">
    <source>
        <dbReference type="ARBA" id="ARBA00023125"/>
    </source>
</evidence>
<reference evidence="6" key="1">
    <citation type="journal article" date="2019" name="Int. J. Syst. Evol. Microbiol.">
        <title>The Global Catalogue of Microorganisms (GCM) 10K type strain sequencing project: providing services to taxonomists for standard genome sequencing and annotation.</title>
        <authorList>
            <consortium name="The Broad Institute Genomics Platform"/>
            <consortium name="The Broad Institute Genome Sequencing Center for Infectious Disease"/>
            <person name="Wu L."/>
            <person name="Ma J."/>
        </authorList>
    </citation>
    <scope>NUCLEOTIDE SEQUENCE [LARGE SCALE GENOMIC DNA]</scope>
    <source>
        <strain evidence="6">CCUG 52537</strain>
    </source>
</reference>
<evidence type="ECO:0000256" key="3">
    <source>
        <dbReference type="ARBA" id="ARBA00023163"/>
    </source>
</evidence>
<keyword evidence="2" id="KW-0238">DNA-binding</keyword>
<proteinExistence type="predicted"/>
<evidence type="ECO:0000313" key="5">
    <source>
        <dbReference type="EMBL" id="MFD0849894.1"/>
    </source>
</evidence>
<dbReference type="InterPro" id="IPR050204">
    <property type="entry name" value="AraC_XylS_family_regulators"/>
</dbReference>
<dbReference type="PRINTS" id="PR00032">
    <property type="entry name" value="HTHARAC"/>
</dbReference>
<dbReference type="RefSeq" id="WP_381493182.1">
    <property type="nucleotide sequence ID" value="NZ_JBHTIK010000012.1"/>
</dbReference>
<evidence type="ECO:0000256" key="1">
    <source>
        <dbReference type="ARBA" id="ARBA00023015"/>
    </source>
</evidence>
<dbReference type="PROSITE" id="PS01124">
    <property type="entry name" value="HTH_ARAC_FAMILY_2"/>
    <property type="match status" value="1"/>
</dbReference>
<dbReference type="InterPro" id="IPR018060">
    <property type="entry name" value="HTH_AraC"/>
</dbReference>
<dbReference type="EMBL" id="JBHTIK010000012">
    <property type="protein sequence ID" value="MFD0849894.1"/>
    <property type="molecule type" value="Genomic_DNA"/>
</dbReference>
<organism evidence="5 6">
    <name type="scientific">Sphingosinicella xenopeptidilytica</name>
    <dbReference type="NCBI Taxonomy" id="364098"/>
    <lineage>
        <taxon>Bacteria</taxon>
        <taxon>Pseudomonadati</taxon>
        <taxon>Pseudomonadota</taxon>
        <taxon>Alphaproteobacteria</taxon>
        <taxon>Sphingomonadales</taxon>
        <taxon>Sphingosinicellaceae</taxon>
        <taxon>Sphingosinicella</taxon>
    </lineage>
</organism>
<feature type="domain" description="HTH araC/xylS-type" evidence="4">
    <location>
        <begin position="178"/>
        <end position="276"/>
    </location>
</feature>
<dbReference type="PANTHER" id="PTHR46796:SF6">
    <property type="entry name" value="ARAC SUBFAMILY"/>
    <property type="match status" value="1"/>
</dbReference>
<gene>
    <name evidence="5" type="ORF">ACFQ00_16275</name>
</gene>